<evidence type="ECO:0000256" key="6">
    <source>
        <dbReference type="ARBA" id="ARBA00022525"/>
    </source>
</evidence>
<keyword evidence="13" id="KW-0732">Signal</keyword>
<dbReference type="AlphaFoldDB" id="A0A9J6BX49"/>
<comment type="function">
    <text evidence="12">Acts as a glutaminyl-peptide cyclotransferase. Responsible for the biosynthesis of pyroglutamyl peptides. Might be more efficient in the conversion of tri and tetrapeptides in vitro. Might have a relative preference for substrates containing hydrophobic amino acids in vitro.</text>
</comment>
<keyword evidence="9" id="KW-0862">Zinc</keyword>
<feature type="chain" id="PRO_5039925198" description="Glutaminyl-peptide cyclotransferase" evidence="13">
    <location>
        <begin position="22"/>
        <end position="345"/>
    </location>
</feature>
<evidence type="ECO:0000256" key="11">
    <source>
        <dbReference type="ARBA" id="ARBA00023315"/>
    </source>
</evidence>
<evidence type="ECO:0000256" key="4">
    <source>
        <dbReference type="ARBA" id="ARBA00012012"/>
    </source>
</evidence>
<evidence type="ECO:0000313" key="16">
    <source>
        <dbReference type="Proteomes" id="UP001107558"/>
    </source>
</evidence>
<sequence>MPRNIYFIFFIVQFCITFINSQDAKNIIINKRKAHKHIEVADEVLSKVSDLNDLDYFNTILDNILIPRVVGTEDHEKVKDYIVDEMKQMNWNIELDVFKDKTPNLGELTFSNIIAKLNPKAERFLTIACHYDSKYFPNQVFLGATDSAVPCAMMLNLAKTMAEQFDSIKDNDDLSVMFIFFDGEEAFLEWSSVDSIYGARHLAAKWEKEDFLHKIDVLMLLDLLGAPDPTFYSINQESSNWYSRLRTAEHRLSHKNLLKKYTTSGISSHSSNIMFNQLSFQAGIEDDHIPFMRRNVPILHLIPVPFPDVWHKIEDDRKAIDLATIENLMKIFRIFIIEYLHIELN</sequence>
<evidence type="ECO:0000313" key="15">
    <source>
        <dbReference type="EMBL" id="KAG5674529.1"/>
    </source>
</evidence>
<evidence type="ECO:0000256" key="3">
    <source>
        <dbReference type="ARBA" id="ARBA00006014"/>
    </source>
</evidence>
<evidence type="ECO:0000256" key="5">
    <source>
        <dbReference type="ARBA" id="ARBA00016861"/>
    </source>
</evidence>
<name>A0A9J6BX49_POLVA</name>
<keyword evidence="16" id="KW-1185">Reference proteome</keyword>
<dbReference type="OrthoDB" id="3907302at2759"/>
<dbReference type="GO" id="GO:0008270">
    <property type="term" value="F:zinc ion binding"/>
    <property type="evidence" value="ECO:0007669"/>
    <property type="project" value="TreeGrafter"/>
</dbReference>
<evidence type="ECO:0000259" key="14">
    <source>
        <dbReference type="Pfam" id="PF04389"/>
    </source>
</evidence>
<organism evidence="15 16">
    <name type="scientific">Polypedilum vanderplanki</name>
    <name type="common">Sleeping chironomid midge</name>
    <dbReference type="NCBI Taxonomy" id="319348"/>
    <lineage>
        <taxon>Eukaryota</taxon>
        <taxon>Metazoa</taxon>
        <taxon>Ecdysozoa</taxon>
        <taxon>Arthropoda</taxon>
        <taxon>Hexapoda</taxon>
        <taxon>Insecta</taxon>
        <taxon>Pterygota</taxon>
        <taxon>Neoptera</taxon>
        <taxon>Endopterygota</taxon>
        <taxon>Diptera</taxon>
        <taxon>Nematocera</taxon>
        <taxon>Chironomoidea</taxon>
        <taxon>Chironomidae</taxon>
        <taxon>Chironominae</taxon>
        <taxon>Polypedilum</taxon>
        <taxon>Polypedilum</taxon>
    </lineage>
</organism>
<evidence type="ECO:0000256" key="1">
    <source>
        <dbReference type="ARBA" id="ARBA00000001"/>
    </source>
</evidence>
<evidence type="ECO:0000256" key="13">
    <source>
        <dbReference type="SAM" id="SignalP"/>
    </source>
</evidence>
<dbReference type="GO" id="GO:0005576">
    <property type="term" value="C:extracellular region"/>
    <property type="evidence" value="ECO:0007669"/>
    <property type="project" value="UniProtKB-SubCell"/>
</dbReference>
<evidence type="ECO:0000256" key="2">
    <source>
        <dbReference type="ARBA" id="ARBA00004613"/>
    </source>
</evidence>
<feature type="domain" description="Peptidase M28" evidence="14">
    <location>
        <begin position="112"/>
        <end position="332"/>
    </location>
</feature>
<dbReference type="GO" id="GO:0016603">
    <property type="term" value="F:glutaminyl-peptide cyclotransferase activity"/>
    <property type="evidence" value="ECO:0007669"/>
    <property type="project" value="UniProtKB-EC"/>
</dbReference>
<comment type="similarity">
    <text evidence="3">Belongs to the glutaminyl-peptide cyclotransferase family.</text>
</comment>
<keyword evidence="8" id="KW-0479">Metal-binding</keyword>
<keyword evidence="7" id="KW-0808">Transferase</keyword>
<evidence type="ECO:0000256" key="9">
    <source>
        <dbReference type="ARBA" id="ARBA00022833"/>
    </source>
</evidence>
<dbReference type="InterPro" id="IPR037457">
    <property type="entry name" value="M28_QC"/>
</dbReference>
<comment type="subcellular location">
    <subcellularLocation>
        <location evidence="2">Secreted</location>
    </subcellularLocation>
</comment>
<keyword evidence="10" id="KW-1015">Disulfide bond</keyword>
<feature type="signal peptide" evidence="13">
    <location>
        <begin position="1"/>
        <end position="21"/>
    </location>
</feature>
<dbReference type="EMBL" id="JADBJN010000002">
    <property type="protein sequence ID" value="KAG5674529.1"/>
    <property type="molecule type" value="Genomic_DNA"/>
</dbReference>
<dbReference type="InterPro" id="IPR040234">
    <property type="entry name" value="QC/QCL"/>
</dbReference>
<dbReference type="PANTHER" id="PTHR12283:SF6">
    <property type="entry name" value="GLUTAMINYL-PEPTIDE CYCLOTRANSFERASE-RELATED"/>
    <property type="match status" value="1"/>
</dbReference>
<evidence type="ECO:0000256" key="10">
    <source>
        <dbReference type="ARBA" id="ARBA00023157"/>
    </source>
</evidence>
<dbReference type="SUPFAM" id="SSF53187">
    <property type="entry name" value="Zn-dependent exopeptidases"/>
    <property type="match status" value="1"/>
</dbReference>
<dbReference type="Pfam" id="PF04389">
    <property type="entry name" value="Peptidase_M28"/>
    <property type="match status" value="1"/>
</dbReference>
<keyword evidence="6" id="KW-0964">Secreted</keyword>
<protein>
    <recommendedName>
        <fullName evidence="5">Glutaminyl-peptide cyclotransferase</fullName>
        <ecNumber evidence="4">2.3.2.5</ecNumber>
    </recommendedName>
</protein>
<comment type="catalytic activity">
    <reaction evidence="1">
        <text>N-terminal L-glutaminyl-[peptide] = N-terminal 5-oxo-L-prolyl-[peptide] + NH4(+)</text>
        <dbReference type="Rhea" id="RHEA:23652"/>
        <dbReference type="Rhea" id="RHEA-COMP:11736"/>
        <dbReference type="Rhea" id="RHEA-COMP:11846"/>
        <dbReference type="ChEBI" id="CHEBI:28938"/>
        <dbReference type="ChEBI" id="CHEBI:64722"/>
        <dbReference type="ChEBI" id="CHEBI:87215"/>
        <dbReference type="EC" id="2.3.2.5"/>
    </reaction>
</comment>
<dbReference type="PANTHER" id="PTHR12283">
    <property type="entry name" value="GLUTAMINYL-PEPTIDE CYCLOTRANSFERASE"/>
    <property type="match status" value="1"/>
</dbReference>
<evidence type="ECO:0000256" key="12">
    <source>
        <dbReference type="ARBA" id="ARBA00057903"/>
    </source>
</evidence>
<dbReference type="FunFam" id="3.40.630.10:FF:000029">
    <property type="entry name" value="Glutaminyl-peptide cyclotransferase"/>
    <property type="match status" value="1"/>
</dbReference>
<comment type="caution">
    <text evidence="15">The sequence shown here is derived from an EMBL/GenBank/DDBJ whole genome shotgun (WGS) entry which is preliminary data.</text>
</comment>
<keyword evidence="11" id="KW-0012">Acyltransferase</keyword>
<proteinExistence type="inferred from homology"/>
<dbReference type="Gene3D" id="3.40.630.10">
    <property type="entry name" value="Zn peptidases"/>
    <property type="match status" value="1"/>
</dbReference>
<reference evidence="15" key="1">
    <citation type="submission" date="2021-03" db="EMBL/GenBank/DDBJ databases">
        <title>Chromosome level genome of the anhydrobiotic midge Polypedilum vanderplanki.</title>
        <authorList>
            <person name="Yoshida Y."/>
            <person name="Kikawada T."/>
            <person name="Gusev O."/>
        </authorList>
    </citation>
    <scope>NUCLEOTIDE SEQUENCE</scope>
    <source>
        <strain evidence="15">NIAS01</strain>
        <tissue evidence="15">Whole body or cell culture</tissue>
    </source>
</reference>
<accession>A0A9J6BX49</accession>
<dbReference type="EC" id="2.3.2.5" evidence="4"/>
<dbReference type="InterPro" id="IPR007484">
    <property type="entry name" value="Peptidase_M28"/>
</dbReference>
<evidence type="ECO:0000256" key="8">
    <source>
        <dbReference type="ARBA" id="ARBA00022723"/>
    </source>
</evidence>
<dbReference type="Proteomes" id="UP001107558">
    <property type="component" value="Chromosome 2"/>
</dbReference>
<evidence type="ECO:0000256" key="7">
    <source>
        <dbReference type="ARBA" id="ARBA00022679"/>
    </source>
</evidence>
<dbReference type="CDD" id="cd03880">
    <property type="entry name" value="M28_QC_like"/>
    <property type="match status" value="1"/>
</dbReference>
<gene>
    <name evidence="15" type="ORF">PVAND_004491</name>
</gene>